<dbReference type="SUPFAM" id="SSF51569">
    <property type="entry name" value="Aldolase"/>
    <property type="match status" value="1"/>
</dbReference>
<name>A0A8J4M5V3_9PROT</name>
<accession>A0A8J4M5V3</accession>
<organism evidence="2">
    <name type="scientific">Acidicaldus sp</name>
    <dbReference type="NCBI Taxonomy" id="1872105"/>
    <lineage>
        <taxon>Bacteria</taxon>
        <taxon>Pseudomonadati</taxon>
        <taxon>Pseudomonadota</taxon>
        <taxon>Alphaproteobacteria</taxon>
        <taxon>Acetobacterales</taxon>
        <taxon>Acetobacteraceae</taxon>
        <taxon>Acidicaldus</taxon>
    </lineage>
</organism>
<dbReference type="GO" id="GO:0009401">
    <property type="term" value="P:phosphoenolpyruvate-dependent sugar phosphotransferase system"/>
    <property type="evidence" value="ECO:0007669"/>
    <property type="project" value="TreeGrafter"/>
</dbReference>
<evidence type="ECO:0000313" key="2">
    <source>
        <dbReference type="EMBL" id="HGC43106.1"/>
    </source>
</evidence>
<dbReference type="InterPro" id="IPR013785">
    <property type="entry name" value="Aldolase_TIM"/>
</dbReference>
<comment type="caution">
    <text evidence="2">The sequence shown here is derived from an EMBL/GenBank/DDBJ whole genome shotgun (WGS) entry which is preliminary data.</text>
</comment>
<dbReference type="InterPro" id="IPR050303">
    <property type="entry name" value="GatZ_KbaZ_carbometab"/>
</dbReference>
<dbReference type="InterPro" id="IPR012062">
    <property type="entry name" value="GatZ/KbaZ-like"/>
</dbReference>
<dbReference type="PANTHER" id="PTHR32502">
    <property type="entry name" value="N-ACETYLGALACTOSAMINE PERMEASE II COMPONENT-RELATED"/>
    <property type="match status" value="1"/>
</dbReference>
<dbReference type="Gene3D" id="1.10.400.20">
    <property type="entry name" value="putative tagatose 6-phosphate kinase domain like"/>
    <property type="match status" value="1"/>
</dbReference>
<dbReference type="GO" id="GO:0005886">
    <property type="term" value="C:plasma membrane"/>
    <property type="evidence" value="ECO:0007669"/>
    <property type="project" value="TreeGrafter"/>
</dbReference>
<dbReference type="Pfam" id="PF08013">
    <property type="entry name" value="GatZ_KbaZ-like"/>
    <property type="match status" value="1"/>
</dbReference>
<dbReference type="PANTHER" id="PTHR32502:SF2">
    <property type="entry name" value="D-TAGATOSE-1,6-BISPHOSPHATE ALDOLASE SUBUNIT KBAZ"/>
    <property type="match status" value="1"/>
</dbReference>
<dbReference type="AlphaFoldDB" id="A0A8J4M5V3"/>
<reference evidence="2" key="1">
    <citation type="journal article" date="2020" name="mSystems">
        <title>Genome- and Community-Level Interaction Insights into Carbon Utilization and Element Cycling Functions of Hydrothermarchaeota in Hydrothermal Sediment.</title>
        <authorList>
            <person name="Zhou Z."/>
            <person name="Liu Y."/>
            <person name="Xu W."/>
            <person name="Pan J."/>
            <person name="Luo Z.H."/>
            <person name="Li M."/>
        </authorList>
    </citation>
    <scope>NUCLEOTIDE SEQUENCE</scope>
    <source>
        <strain evidence="2">SpSt-997</strain>
    </source>
</reference>
<gene>
    <name evidence="2" type="ORF">ENY07_07800</name>
</gene>
<protein>
    <submittedName>
        <fullName evidence="2">Tagatose-bisphosphate aldolase</fullName>
    </submittedName>
</protein>
<comment type="pathway">
    <text evidence="1">Carbohydrate metabolism.</text>
</comment>
<dbReference type="PIRSF" id="PIRSF009264">
    <property type="entry name" value="TagBP_ald_AgaZ"/>
    <property type="match status" value="1"/>
</dbReference>
<dbReference type="EMBL" id="DTQM01000154">
    <property type="protein sequence ID" value="HGC43106.1"/>
    <property type="molecule type" value="Genomic_DNA"/>
</dbReference>
<sequence>MNSPPDPLAGLARARREASPRGLTSVCSVHPLVIEAALVAARITENPVLIEVTCNQVNQEGGYSGMTPGAFARFIRALASRIGLAQSQIVLGGDHLGPHPWRGLAAEAALAKAEAMVAAYAGAGMSKLHLDTSMRCADDPPVLAEAVVAARAARLAAVAEQAARASCYPPPAYVIGTEVPVPGGERESSLAPPPTDPARAEATLAAHTHAFAARGLSDARILALVVQPGVDFSNVDVALYDPGKAAGLAATLDAHPDLVFEAHSTDYQPREALRALVRDGFALLKVGPELTFAMRAALYALDDIAQVLDGDAALKRVMEQVMLAAPEHWQGYGAGDERTQKMLRHYGYSDRIRYYWRAAPAAAGVEALLARFSNADIPRPLIAQFFPTLHERVVSGDLAPRGRALVMAAIGDVLARYHDATSG</sequence>
<dbReference type="Gene3D" id="3.20.20.70">
    <property type="entry name" value="Aldolase class I"/>
    <property type="match status" value="1"/>
</dbReference>
<dbReference type="GO" id="GO:0005975">
    <property type="term" value="P:carbohydrate metabolic process"/>
    <property type="evidence" value="ECO:0007669"/>
    <property type="project" value="InterPro"/>
</dbReference>
<proteinExistence type="predicted"/>
<evidence type="ECO:0000256" key="1">
    <source>
        <dbReference type="ARBA" id="ARBA00005007"/>
    </source>
</evidence>